<name>A0A1H6FHN1_9GAMM</name>
<evidence type="ECO:0000259" key="2">
    <source>
        <dbReference type="Pfam" id="PF02698"/>
    </source>
</evidence>
<dbReference type="CDD" id="cd06259">
    <property type="entry name" value="YdcF-like"/>
    <property type="match status" value="1"/>
</dbReference>
<evidence type="ECO:0000256" key="1">
    <source>
        <dbReference type="SAM" id="Phobius"/>
    </source>
</evidence>
<dbReference type="Pfam" id="PF02698">
    <property type="entry name" value="DUF218"/>
    <property type="match status" value="1"/>
</dbReference>
<dbReference type="InterPro" id="IPR003848">
    <property type="entry name" value="DUF218"/>
</dbReference>
<dbReference type="PANTHER" id="PTHR30336:SF6">
    <property type="entry name" value="INTEGRAL MEMBRANE PROTEIN"/>
    <property type="match status" value="1"/>
</dbReference>
<dbReference type="RefSeq" id="WP_177428690.1">
    <property type="nucleotide sequence ID" value="NZ_FMSV02000556.1"/>
</dbReference>
<keyword evidence="4" id="KW-1185">Reference proteome</keyword>
<feature type="transmembrane region" description="Helical" evidence="1">
    <location>
        <begin position="16"/>
        <end position="34"/>
    </location>
</feature>
<feature type="domain" description="DUF218" evidence="2">
    <location>
        <begin position="54"/>
        <end position="173"/>
    </location>
</feature>
<sequence length="227" mass="25926">MSFFSQYPIFFKSLKWMIFLGIALVIISNVYIYLMTNPYLYADETQVPSAYTGVILGAWVAPDGRLSDMLEDRVLTGLRLYRQGRVKKLLLSGDHGQVGYDEVNAMRRYLLKAGVPPEDLFMDHAGFKTYDSFYRARDVFQVKDALVITQGFHLARSVYTAQTFGLKAFGVEAGHNTNYTHRSLIRANLREVLARTKAMIELHILRFPPKYLGEVIPIIGDGRKSWD</sequence>
<evidence type="ECO:0000313" key="4">
    <source>
        <dbReference type="Proteomes" id="UP000236724"/>
    </source>
</evidence>
<evidence type="ECO:0000313" key="3">
    <source>
        <dbReference type="EMBL" id="SEH08879.1"/>
    </source>
</evidence>
<dbReference type="AlphaFoldDB" id="A0A1H6FHN1"/>
<gene>
    <name evidence="3" type="ORF">MBHS_04772</name>
</gene>
<reference evidence="3 4" key="1">
    <citation type="submission" date="2016-10" db="EMBL/GenBank/DDBJ databases">
        <authorList>
            <person name="de Groot N.N."/>
        </authorList>
    </citation>
    <scope>NUCLEOTIDE SEQUENCE [LARGE SCALE GENOMIC DNA]</scope>
    <source>
        <strain evidence="3">MBHS1</strain>
    </source>
</reference>
<dbReference type="InterPro" id="IPR051599">
    <property type="entry name" value="Cell_Envelope_Assoc"/>
</dbReference>
<keyword evidence="1" id="KW-0472">Membrane</keyword>
<proteinExistence type="predicted"/>
<protein>
    <submittedName>
        <fullName evidence="3">Vancomycin high temperature exclusion protein</fullName>
    </submittedName>
</protein>
<accession>A0A1H6FHN1</accession>
<dbReference type="EMBL" id="FMSV02000556">
    <property type="protein sequence ID" value="SEH08879.1"/>
    <property type="molecule type" value="Genomic_DNA"/>
</dbReference>
<dbReference type="Proteomes" id="UP000236724">
    <property type="component" value="Unassembled WGS sequence"/>
</dbReference>
<organism evidence="3 4">
    <name type="scientific">Candidatus Venteria ishoeyi</name>
    <dbReference type="NCBI Taxonomy" id="1899563"/>
    <lineage>
        <taxon>Bacteria</taxon>
        <taxon>Pseudomonadati</taxon>
        <taxon>Pseudomonadota</taxon>
        <taxon>Gammaproteobacteria</taxon>
        <taxon>Thiotrichales</taxon>
        <taxon>Thiotrichaceae</taxon>
        <taxon>Venteria</taxon>
    </lineage>
</organism>
<dbReference type="GO" id="GO:0005886">
    <property type="term" value="C:plasma membrane"/>
    <property type="evidence" value="ECO:0007669"/>
    <property type="project" value="TreeGrafter"/>
</dbReference>
<keyword evidence="1" id="KW-1133">Transmembrane helix</keyword>
<dbReference type="PANTHER" id="PTHR30336">
    <property type="entry name" value="INNER MEMBRANE PROTEIN, PROBABLE PERMEASE"/>
    <property type="match status" value="1"/>
</dbReference>
<keyword evidence="1" id="KW-0812">Transmembrane</keyword>